<protein>
    <submittedName>
        <fullName evidence="2">Uncharacterized protein</fullName>
    </submittedName>
</protein>
<keyword evidence="3" id="KW-1185">Reference proteome</keyword>
<reference evidence="2 3" key="1">
    <citation type="submission" date="2020-01" db="EMBL/GenBank/DDBJ databases">
        <authorList>
            <person name="Gupta K D."/>
        </authorList>
    </citation>
    <scope>NUCLEOTIDE SEQUENCE [LARGE SCALE GENOMIC DNA]</scope>
</reference>
<dbReference type="Proteomes" id="UP000467700">
    <property type="component" value="Unassembled WGS sequence"/>
</dbReference>
<evidence type="ECO:0000256" key="1">
    <source>
        <dbReference type="SAM" id="MobiDB-lite"/>
    </source>
</evidence>
<dbReference type="EMBL" id="CACVBS010000038">
    <property type="protein sequence ID" value="CAA7263050.1"/>
    <property type="molecule type" value="Genomic_DNA"/>
</dbReference>
<evidence type="ECO:0000313" key="3">
    <source>
        <dbReference type="Proteomes" id="UP000467700"/>
    </source>
</evidence>
<dbReference type="AlphaFoldDB" id="A0A8S0VV10"/>
<feature type="compositionally biased region" description="Basic residues" evidence="1">
    <location>
        <begin position="63"/>
        <end position="75"/>
    </location>
</feature>
<feature type="region of interest" description="Disordered" evidence="1">
    <location>
        <begin position="1"/>
        <end position="146"/>
    </location>
</feature>
<feature type="compositionally biased region" description="Basic residues" evidence="1">
    <location>
        <begin position="1"/>
        <end position="10"/>
    </location>
</feature>
<sequence>MDKGGLRKKGVGFWGSGRRVRAKQGSASGGLQYERKARKKKDQRRARRRKDSDESDEDSKDEKRKKEKARRRRRKQESDSDDECRRRKKKKTNKKTKKRMDTDDSDESSSEDERSRKTFTLVFSLHPPRLPPPQSLSLHPLPRVSRQSHPAPEAALVLVVSVAHGDFAALMLHSL</sequence>
<feature type="compositionally biased region" description="Basic residues" evidence="1">
    <location>
        <begin position="86"/>
        <end position="98"/>
    </location>
</feature>
<comment type="caution">
    <text evidence="2">The sequence shown here is derived from an EMBL/GenBank/DDBJ whole genome shotgun (WGS) entry which is preliminary data.</text>
</comment>
<proteinExistence type="predicted"/>
<gene>
    <name evidence="2" type="ORF">AAE3_LOCUS5344</name>
</gene>
<organism evidence="2 3">
    <name type="scientific">Cyclocybe aegerita</name>
    <name type="common">Black poplar mushroom</name>
    <name type="synonym">Agrocybe aegerita</name>
    <dbReference type="NCBI Taxonomy" id="1973307"/>
    <lineage>
        <taxon>Eukaryota</taxon>
        <taxon>Fungi</taxon>
        <taxon>Dikarya</taxon>
        <taxon>Basidiomycota</taxon>
        <taxon>Agaricomycotina</taxon>
        <taxon>Agaricomycetes</taxon>
        <taxon>Agaricomycetidae</taxon>
        <taxon>Agaricales</taxon>
        <taxon>Agaricineae</taxon>
        <taxon>Bolbitiaceae</taxon>
        <taxon>Cyclocybe</taxon>
    </lineage>
</organism>
<name>A0A8S0VV10_CYCAE</name>
<accession>A0A8S0VV10</accession>
<feature type="compositionally biased region" description="Basic residues" evidence="1">
    <location>
        <begin position="36"/>
        <end position="49"/>
    </location>
</feature>
<evidence type="ECO:0000313" key="2">
    <source>
        <dbReference type="EMBL" id="CAA7263050.1"/>
    </source>
</evidence>